<keyword evidence="1" id="KW-1133">Transmembrane helix</keyword>
<evidence type="ECO:0000256" key="1">
    <source>
        <dbReference type="SAM" id="Phobius"/>
    </source>
</evidence>
<sequence>MTLNNVSKCDHLTDEKLSFKSTSIDLNIEESLLTRSKCLSDDAPEVFDLTEDKNGDDVEPDGLIVDGRATTNQDDSAGDGRLILYANAAPFLELRKEIVKDNNEHNTLPAYAVYSRSPMPNNASGIPRVEAVFHTAMVVMYFYGGILIGELLNVLEEQLKYSIKY</sequence>
<evidence type="ECO:0000313" key="3">
    <source>
        <dbReference type="Proteomes" id="UP000789739"/>
    </source>
</evidence>
<dbReference type="Proteomes" id="UP000789739">
    <property type="component" value="Unassembled WGS sequence"/>
</dbReference>
<feature type="transmembrane region" description="Helical" evidence="1">
    <location>
        <begin position="131"/>
        <end position="155"/>
    </location>
</feature>
<proteinExistence type="predicted"/>
<organism evidence="2 3">
    <name type="scientific">Paraglomus brasilianum</name>
    <dbReference type="NCBI Taxonomy" id="144538"/>
    <lineage>
        <taxon>Eukaryota</taxon>
        <taxon>Fungi</taxon>
        <taxon>Fungi incertae sedis</taxon>
        <taxon>Mucoromycota</taxon>
        <taxon>Glomeromycotina</taxon>
        <taxon>Glomeromycetes</taxon>
        <taxon>Paraglomerales</taxon>
        <taxon>Paraglomeraceae</taxon>
        <taxon>Paraglomus</taxon>
    </lineage>
</organism>
<protein>
    <submittedName>
        <fullName evidence="2">9896_t:CDS:1</fullName>
    </submittedName>
</protein>
<dbReference type="EMBL" id="CAJVPI010000594">
    <property type="protein sequence ID" value="CAG8553825.1"/>
    <property type="molecule type" value="Genomic_DNA"/>
</dbReference>
<name>A0A9N9FSU8_9GLOM</name>
<keyword evidence="3" id="KW-1185">Reference proteome</keyword>
<dbReference type="AlphaFoldDB" id="A0A9N9FSU8"/>
<keyword evidence="1" id="KW-0812">Transmembrane</keyword>
<reference evidence="2" key="1">
    <citation type="submission" date="2021-06" db="EMBL/GenBank/DDBJ databases">
        <authorList>
            <person name="Kallberg Y."/>
            <person name="Tangrot J."/>
            <person name="Rosling A."/>
        </authorList>
    </citation>
    <scope>NUCLEOTIDE SEQUENCE</scope>
    <source>
        <strain evidence="2">BR232B</strain>
    </source>
</reference>
<accession>A0A9N9FSU8</accession>
<evidence type="ECO:0000313" key="2">
    <source>
        <dbReference type="EMBL" id="CAG8553825.1"/>
    </source>
</evidence>
<comment type="caution">
    <text evidence="2">The sequence shown here is derived from an EMBL/GenBank/DDBJ whole genome shotgun (WGS) entry which is preliminary data.</text>
</comment>
<gene>
    <name evidence="2" type="ORF">PBRASI_LOCUS5228</name>
</gene>
<keyword evidence="1" id="KW-0472">Membrane</keyword>